<accession>A0A5C3QVD5</accession>
<dbReference type="EMBL" id="ML178817">
    <property type="protein sequence ID" value="TFL05347.1"/>
    <property type="molecule type" value="Genomic_DNA"/>
</dbReference>
<name>A0A5C3QVD5_9AGAR</name>
<gene>
    <name evidence="1" type="ORF">BDV98DRAFT_561893</name>
</gene>
<evidence type="ECO:0000313" key="1">
    <source>
        <dbReference type="EMBL" id="TFL05347.1"/>
    </source>
</evidence>
<proteinExistence type="predicted"/>
<organism evidence="1 2">
    <name type="scientific">Pterulicium gracile</name>
    <dbReference type="NCBI Taxonomy" id="1884261"/>
    <lineage>
        <taxon>Eukaryota</taxon>
        <taxon>Fungi</taxon>
        <taxon>Dikarya</taxon>
        <taxon>Basidiomycota</taxon>
        <taxon>Agaricomycotina</taxon>
        <taxon>Agaricomycetes</taxon>
        <taxon>Agaricomycetidae</taxon>
        <taxon>Agaricales</taxon>
        <taxon>Pleurotineae</taxon>
        <taxon>Pterulaceae</taxon>
        <taxon>Pterulicium</taxon>
    </lineage>
</organism>
<evidence type="ECO:0000313" key="2">
    <source>
        <dbReference type="Proteomes" id="UP000305067"/>
    </source>
</evidence>
<reference evidence="1 2" key="1">
    <citation type="journal article" date="2019" name="Nat. Ecol. Evol.">
        <title>Megaphylogeny resolves global patterns of mushroom evolution.</title>
        <authorList>
            <person name="Varga T."/>
            <person name="Krizsan K."/>
            <person name="Foldi C."/>
            <person name="Dima B."/>
            <person name="Sanchez-Garcia M."/>
            <person name="Sanchez-Ramirez S."/>
            <person name="Szollosi G.J."/>
            <person name="Szarkandi J.G."/>
            <person name="Papp V."/>
            <person name="Albert L."/>
            <person name="Andreopoulos W."/>
            <person name="Angelini C."/>
            <person name="Antonin V."/>
            <person name="Barry K.W."/>
            <person name="Bougher N.L."/>
            <person name="Buchanan P."/>
            <person name="Buyck B."/>
            <person name="Bense V."/>
            <person name="Catcheside P."/>
            <person name="Chovatia M."/>
            <person name="Cooper J."/>
            <person name="Damon W."/>
            <person name="Desjardin D."/>
            <person name="Finy P."/>
            <person name="Geml J."/>
            <person name="Haridas S."/>
            <person name="Hughes K."/>
            <person name="Justo A."/>
            <person name="Karasinski D."/>
            <person name="Kautmanova I."/>
            <person name="Kiss B."/>
            <person name="Kocsube S."/>
            <person name="Kotiranta H."/>
            <person name="LaButti K.M."/>
            <person name="Lechner B.E."/>
            <person name="Liimatainen K."/>
            <person name="Lipzen A."/>
            <person name="Lukacs Z."/>
            <person name="Mihaltcheva S."/>
            <person name="Morgado L.N."/>
            <person name="Niskanen T."/>
            <person name="Noordeloos M.E."/>
            <person name="Ohm R.A."/>
            <person name="Ortiz-Santana B."/>
            <person name="Ovrebo C."/>
            <person name="Racz N."/>
            <person name="Riley R."/>
            <person name="Savchenko A."/>
            <person name="Shiryaev A."/>
            <person name="Soop K."/>
            <person name="Spirin V."/>
            <person name="Szebenyi C."/>
            <person name="Tomsovsky M."/>
            <person name="Tulloss R.E."/>
            <person name="Uehling J."/>
            <person name="Grigoriev I.V."/>
            <person name="Vagvolgyi C."/>
            <person name="Papp T."/>
            <person name="Martin F.M."/>
            <person name="Miettinen O."/>
            <person name="Hibbett D.S."/>
            <person name="Nagy L.G."/>
        </authorList>
    </citation>
    <scope>NUCLEOTIDE SEQUENCE [LARGE SCALE GENOMIC DNA]</scope>
    <source>
        <strain evidence="1 2">CBS 309.79</strain>
    </source>
</reference>
<protein>
    <submittedName>
        <fullName evidence="1">Uncharacterized protein</fullName>
    </submittedName>
</protein>
<keyword evidence="2" id="KW-1185">Reference proteome</keyword>
<dbReference type="AlphaFoldDB" id="A0A5C3QVD5"/>
<dbReference type="Proteomes" id="UP000305067">
    <property type="component" value="Unassembled WGS sequence"/>
</dbReference>
<sequence>MSLLLLMTKEPKHWVCGSSWMLFTASNSAKLRIRVFYLVTFMDSADASCPLRELRIKNQHVPGSVGRVPGGVGVLKFFRVPDSCGLGLRTQDRWMQAFAWSFLLDFCRRKRGQEQAQPCSSNAGWLR</sequence>